<dbReference type="RefSeq" id="WP_221028977.1">
    <property type="nucleotide sequence ID" value="NZ_CP139781.1"/>
</dbReference>
<evidence type="ECO:0000256" key="3">
    <source>
        <dbReference type="ARBA" id="ARBA00022729"/>
    </source>
</evidence>
<organism evidence="5 6">
    <name type="scientific">Actomonas aquatica</name>
    <dbReference type="NCBI Taxonomy" id="2866162"/>
    <lineage>
        <taxon>Bacteria</taxon>
        <taxon>Pseudomonadati</taxon>
        <taxon>Verrucomicrobiota</taxon>
        <taxon>Opitutia</taxon>
        <taxon>Opitutales</taxon>
        <taxon>Opitutaceae</taxon>
        <taxon>Actomonas</taxon>
    </lineage>
</organism>
<protein>
    <submittedName>
        <fullName evidence="5">Spermidine/putrescine ABC transporter substrate-binding protein</fullName>
    </submittedName>
</protein>
<evidence type="ECO:0000256" key="1">
    <source>
        <dbReference type="ARBA" id="ARBA00004418"/>
    </source>
</evidence>
<dbReference type="PRINTS" id="PR00909">
    <property type="entry name" value="SPERMDNBNDNG"/>
</dbReference>
<dbReference type="CDD" id="cd13590">
    <property type="entry name" value="PBP2_PotD_PotF_like"/>
    <property type="match status" value="1"/>
</dbReference>
<dbReference type="SUPFAM" id="SSF53850">
    <property type="entry name" value="Periplasmic binding protein-like II"/>
    <property type="match status" value="1"/>
</dbReference>
<accession>A0ABZ1C8G6</accession>
<gene>
    <name evidence="5" type="ORF">K1X11_001115</name>
</gene>
<reference evidence="5 6" key="1">
    <citation type="submission" date="2023-12" db="EMBL/GenBank/DDBJ databases">
        <title>Description of an unclassified Opitutus bacterium of Verrucomicrobiota.</title>
        <authorList>
            <person name="Zhang D.-F."/>
        </authorList>
    </citation>
    <scope>NUCLEOTIDE SEQUENCE [LARGE SCALE GENOMIC DNA]</scope>
    <source>
        <strain evidence="5 6">WL0086</strain>
    </source>
</reference>
<dbReference type="EMBL" id="CP139781">
    <property type="protein sequence ID" value="WRQ87988.1"/>
    <property type="molecule type" value="Genomic_DNA"/>
</dbReference>
<dbReference type="PIRSF" id="PIRSF019574">
    <property type="entry name" value="Periplasmic_polyamine_BP"/>
    <property type="match status" value="1"/>
</dbReference>
<dbReference type="Gene3D" id="3.40.190.10">
    <property type="entry name" value="Periplasmic binding protein-like II"/>
    <property type="match status" value="2"/>
</dbReference>
<name>A0ABZ1C8G6_9BACT</name>
<keyword evidence="6" id="KW-1185">Reference proteome</keyword>
<keyword evidence="4" id="KW-0574">Periplasm</keyword>
<proteinExistence type="predicted"/>
<dbReference type="PANTHER" id="PTHR30222">
    <property type="entry name" value="SPERMIDINE/PUTRESCINE-BINDING PERIPLASMIC PROTEIN"/>
    <property type="match status" value="1"/>
</dbReference>
<dbReference type="InterPro" id="IPR006059">
    <property type="entry name" value="SBP"/>
</dbReference>
<dbReference type="InterPro" id="IPR001188">
    <property type="entry name" value="Sperm_putr-bd"/>
</dbReference>
<dbReference type="Proteomes" id="UP000738431">
    <property type="component" value="Chromosome"/>
</dbReference>
<evidence type="ECO:0000313" key="5">
    <source>
        <dbReference type="EMBL" id="WRQ87988.1"/>
    </source>
</evidence>
<comment type="subcellular location">
    <subcellularLocation>
        <location evidence="1">Periplasm</location>
    </subcellularLocation>
</comment>
<sequence>MKRPILRFLAVGLVAALALVFTSCAKKKPVLHVYIWSDYLADGLVEEFAAANDCEVIVDVYDSNEVMHAKLKGGATGYDLVFPSSYVVGMMADEGLLQKINHDNIPNLKNLDPIFVGNVSIDKKMEWSVPYMTGATGIAYRKDQIDDFDATWTMFGRSKLAGRMTLLDDYREVLGAALKVKGYSLNSIDAAEIEQAADLAIEWKRNIAQFASEAFKAGIASSEFYVVQAWGGDIQQIIDENEDPNIAFALPREGFPMWEDTMAIPSGADNVELAEKFINFLHDPEIAARNTEFNSYLCPNWAAYNHLSEEVLQNPIVVIPQDLLAKGEQIKDVGEHLSKYTAAWDRVKAAQ</sequence>
<evidence type="ECO:0000256" key="2">
    <source>
        <dbReference type="ARBA" id="ARBA00022448"/>
    </source>
</evidence>
<dbReference type="Pfam" id="PF13416">
    <property type="entry name" value="SBP_bac_8"/>
    <property type="match status" value="1"/>
</dbReference>
<keyword evidence="3" id="KW-0732">Signal</keyword>
<evidence type="ECO:0000313" key="6">
    <source>
        <dbReference type="Proteomes" id="UP000738431"/>
    </source>
</evidence>
<dbReference type="PANTHER" id="PTHR30222:SF17">
    <property type="entry name" value="SPERMIDINE_PUTRESCINE-BINDING PERIPLASMIC PROTEIN"/>
    <property type="match status" value="1"/>
</dbReference>
<dbReference type="PROSITE" id="PS51257">
    <property type="entry name" value="PROKAR_LIPOPROTEIN"/>
    <property type="match status" value="1"/>
</dbReference>
<evidence type="ECO:0000256" key="4">
    <source>
        <dbReference type="ARBA" id="ARBA00022764"/>
    </source>
</evidence>
<keyword evidence="2" id="KW-0813">Transport</keyword>